<evidence type="ECO:0000313" key="1">
    <source>
        <dbReference type="EMBL" id="GEN35430.1"/>
    </source>
</evidence>
<dbReference type="OrthoDB" id="2678948at2"/>
<dbReference type="RefSeq" id="WP_146810963.1">
    <property type="nucleotide sequence ID" value="NZ_BJXX01000132.1"/>
</dbReference>
<protein>
    <submittedName>
        <fullName evidence="1">Uncharacterized protein</fullName>
    </submittedName>
</protein>
<dbReference type="AlphaFoldDB" id="A0A511V968"/>
<evidence type="ECO:0000313" key="2">
    <source>
        <dbReference type="Proteomes" id="UP000321157"/>
    </source>
</evidence>
<accession>A0A511V968</accession>
<name>A0A511V968_9BACL</name>
<reference evidence="1 2" key="1">
    <citation type="submission" date="2019-07" db="EMBL/GenBank/DDBJ databases">
        <title>Whole genome shotgun sequence of Aneurinibacillus danicus NBRC 102444.</title>
        <authorList>
            <person name="Hosoyama A."/>
            <person name="Uohara A."/>
            <person name="Ohji S."/>
            <person name="Ichikawa N."/>
        </authorList>
    </citation>
    <scope>NUCLEOTIDE SEQUENCE [LARGE SCALE GENOMIC DNA]</scope>
    <source>
        <strain evidence="1 2">NBRC 102444</strain>
    </source>
</reference>
<comment type="caution">
    <text evidence="1">The sequence shown here is derived from an EMBL/GenBank/DDBJ whole genome shotgun (WGS) entry which is preliminary data.</text>
</comment>
<organism evidence="1 2">
    <name type="scientific">Aneurinibacillus danicus</name>
    <dbReference type="NCBI Taxonomy" id="267746"/>
    <lineage>
        <taxon>Bacteria</taxon>
        <taxon>Bacillati</taxon>
        <taxon>Bacillota</taxon>
        <taxon>Bacilli</taxon>
        <taxon>Bacillales</taxon>
        <taxon>Paenibacillaceae</taxon>
        <taxon>Aneurinibacillus group</taxon>
        <taxon>Aneurinibacillus</taxon>
    </lineage>
</organism>
<dbReference type="EMBL" id="BJXX01000132">
    <property type="protein sequence ID" value="GEN35430.1"/>
    <property type="molecule type" value="Genomic_DNA"/>
</dbReference>
<proteinExistence type="predicted"/>
<gene>
    <name evidence="1" type="ORF">ADA01nite_28900</name>
</gene>
<keyword evidence="2" id="KW-1185">Reference proteome</keyword>
<dbReference type="Proteomes" id="UP000321157">
    <property type="component" value="Unassembled WGS sequence"/>
</dbReference>
<sequence length="205" mass="24514">MGLILEEKTRKKLEDGKRAVFTLSAYTDDFHPDNEEGAYTCNIRVFDGNDRLVDEYFRLFLVRIFNERHYKAFIQKFVRDQAYREQFNIRQDTKEQRPDGWIDIELQDIILRLNDLGLRTKYSCQGTRDPWIDRPHHSDGHSITAYILFEKQLPDDFLSIALRYPSLHVNYREISTKRRSDNIHFADIIRSVIDQWVVIKKNEIS</sequence>